<dbReference type="SUPFAM" id="SSF50978">
    <property type="entry name" value="WD40 repeat-like"/>
    <property type="match status" value="1"/>
</dbReference>
<feature type="region of interest" description="Disordered" evidence="3">
    <location>
        <begin position="1"/>
        <end position="21"/>
    </location>
</feature>
<reference evidence="4" key="1">
    <citation type="submission" date="2021-02" db="EMBL/GenBank/DDBJ databases">
        <authorList>
            <person name="Dougan E. K."/>
            <person name="Rhodes N."/>
            <person name="Thang M."/>
            <person name="Chan C."/>
        </authorList>
    </citation>
    <scope>NUCLEOTIDE SEQUENCE</scope>
</reference>
<dbReference type="InterPro" id="IPR036322">
    <property type="entry name" value="WD40_repeat_dom_sf"/>
</dbReference>
<dbReference type="PANTHER" id="PTHR46093">
    <property type="entry name" value="ACYL-COA-BINDING DOMAIN-CONTAINING PROTEIN 5"/>
    <property type="match status" value="1"/>
</dbReference>
<proteinExistence type="predicted"/>
<evidence type="ECO:0000256" key="3">
    <source>
        <dbReference type="SAM" id="MobiDB-lite"/>
    </source>
</evidence>
<organism evidence="4 5">
    <name type="scientific">Symbiodinium necroappetens</name>
    <dbReference type="NCBI Taxonomy" id="1628268"/>
    <lineage>
        <taxon>Eukaryota</taxon>
        <taxon>Sar</taxon>
        <taxon>Alveolata</taxon>
        <taxon>Dinophyceae</taxon>
        <taxon>Suessiales</taxon>
        <taxon>Symbiodiniaceae</taxon>
        <taxon>Symbiodinium</taxon>
    </lineage>
</organism>
<dbReference type="InterPro" id="IPR006652">
    <property type="entry name" value="Kelch_1"/>
</dbReference>
<evidence type="ECO:0000313" key="5">
    <source>
        <dbReference type="Proteomes" id="UP000601435"/>
    </source>
</evidence>
<accession>A0A812JMV1</accession>
<dbReference type="SUPFAM" id="SSF117281">
    <property type="entry name" value="Kelch motif"/>
    <property type="match status" value="1"/>
</dbReference>
<protein>
    <submittedName>
        <fullName evidence="4">Lztr1 protein</fullName>
    </submittedName>
</protein>
<keyword evidence="1" id="KW-0880">Kelch repeat</keyword>
<dbReference type="InterPro" id="IPR029071">
    <property type="entry name" value="Ubiquitin-like_domsf"/>
</dbReference>
<dbReference type="SUPFAM" id="SSF54236">
    <property type="entry name" value="Ubiquitin-like"/>
    <property type="match status" value="1"/>
</dbReference>
<dbReference type="InterPro" id="IPR015915">
    <property type="entry name" value="Kelch-typ_b-propeller"/>
</dbReference>
<feature type="non-terminal residue" evidence="4">
    <location>
        <position position="1"/>
    </location>
</feature>
<dbReference type="Pfam" id="PF24681">
    <property type="entry name" value="Kelch_KLHDC2_KLHL20_DRC7"/>
    <property type="match status" value="1"/>
</dbReference>
<dbReference type="PANTHER" id="PTHR46093:SF18">
    <property type="entry name" value="FIBRONECTIN TYPE-III DOMAIN-CONTAINING PROTEIN"/>
    <property type="match status" value="1"/>
</dbReference>
<evidence type="ECO:0000313" key="4">
    <source>
        <dbReference type="EMBL" id="CAE7211237.1"/>
    </source>
</evidence>
<dbReference type="OrthoDB" id="439815at2759"/>
<evidence type="ECO:0000256" key="1">
    <source>
        <dbReference type="ARBA" id="ARBA00022441"/>
    </source>
</evidence>
<gene>
    <name evidence="4" type="primary">Lztr1</name>
    <name evidence="4" type="ORF">SNEC2469_LOCUS2154</name>
</gene>
<dbReference type="InterPro" id="IPR015943">
    <property type="entry name" value="WD40/YVTN_repeat-like_dom_sf"/>
</dbReference>
<dbReference type="SMART" id="SM00612">
    <property type="entry name" value="Kelch"/>
    <property type="match status" value="5"/>
</dbReference>
<dbReference type="Proteomes" id="UP000601435">
    <property type="component" value="Unassembled WGS sequence"/>
</dbReference>
<keyword evidence="5" id="KW-1185">Reference proteome</keyword>
<comment type="caution">
    <text evidence="4">The sequence shown here is derived from an EMBL/GenBank/DDBJ whole genome shotgun (WGS) entry which is preliminary data.</text>
</comment>
<sequence>WREVELNSPVKPGERGSQSSPVLQEQDALYVFGGYGGSGRLDDIYRFNFPSRYWTRLEVQGTVPAGRENNGAVVHGNKMYLFGGYSGFTWLNDFHSFNFDTSTWQAVPSGHKGSVPSTRFGYVSAVHGDFMYVFGGYDGSAWLNDMFDFDFERGSWYSTQVQGFIPSGRSCPSWATHNGSVYLFGGYDGVHRMNDFHQFRMGSRTWSSVRSAGQVPSPRYFHASVVYGNSLFLFGGYSGQERLNDLYEFRFDCHTWFVLSTEEPPSGRSSLVAEVFNNSLYVFGGYNGSIESTTASQLRQSAASALGLRDVTTLRLLLGTVELQNHETLKSAGVKDGDVLQVLFSEGLGFVTWTDCTGTAQLWRLSGGEEPAAAWALPREDGDVRSMALDRISETLAARTQKTVKVWDVGRGEVLFDHPSGEGGSKALAICQGGQLVAFWGDADGEPGQLQVWNIHENCCVCICRDCEAFVCFSPDGQRVVAGGLYGDSASVWDIEARKQLWTLGRGTDGFFSGLLFSPDGSSIVVASREPNWEEIDLWCGKTGSWLRGLGGGAFCLAFSDDGEELAGLDENCSTVFITSTLTGSVVVQLSLAEWAGSRCSQAVLKSSSEDFCIVGVWEEDGVTARTIRRQEVFKFAVGYDPGGVCLW</sequence>
<dbReference type="Pfam" id="PF01344">
    <property type="entry name" value="Kelch_1"/>
    <property type="match status" value="1"/>
</dbReference>
<name>A0A812JMV1_9DINO</name>
<dbReference type="Gene3D" id="2.120.10.80">
    <property type="entry name" value="Kelch-type beta propeller"/>
    <property type="match status" value="2"/>
</dbReference>
<dbReference type="Gene3D" id="2.130.10.10">
    <property type="entry name" value="YVTN repeat-like/Quinoprotein amine dehydrogenase"/>
    <property type="match status" value="2"/>
</dbReference>
<dbReference type="EMBL" id="CAJNJA010006503">
    <property type="protein sequence ID" value="CAE7211237.1"/>
    <property type="molecule type" value="Genomic_DNA"/>
</dbReference>
<evidence type="ECO:0000256" key="2">
    <source>
        <dbReference type="ARBA" id="ARBA00022737"/>
    </source>
</evidence>
<dbReference type="AlphaFoldDB" id="A0A812JMV1"/>
<dbReference type="CDD" id="cd17039">
    <property type="entry name" value="Ubl_ubiquitin_like"/>
    <property type="match status" value="1"/>
</dbReference>
<keyword evidence="2" id="KW-0677">Repeat</keyword>